<dbReference type="SUPFAM" id="SSF53927">
    <property type="entry name" value="Cytidine deaminase-like"/>
    <property type="match status" value="1"/>
</dbReference>
<dbReference type="Gene3D" id="3.40.140.10">
    <property type="entry name" value="Cytidine Deaminase, domain 2"/>
    <property type="match status" value="1"/>
</dbReference>
<name>A0ABN6JZ38_9CHRO</name>
<comment type="subunit">
    <text evidence="2 8">Homodimer.</text>
</comment>
<dbReference type="Pfam" id="PF14437">
    <property type="entry name" value="MafB19-deam"/>
    <property type="match status" value="1"/>
</dbReference>
<feature type="binding site" evidence="8">
    <location>
        <position position="62"/>
    </location>
    <ligand>
        <name>Zn(2+)</name>
        <dbReference type="ChEBI" id="CHEBI:29105"/>
        <note>catalytic</note>
    </ligand>
</feature>
<evidence type="ECO:0000313" key="11">
    <source>
        <dbReference type="Proteomes" id="UP001319803"/>
    </source>
</evidence>
<dbReference type="RefSeq" id="WP_229637641.1">
    <property type="nucleotide sequence ID" value="NZ_AP024987.1"/>
</dbReference>
<comment type="catalytic activity">
    <reaction evidence="7 8">
        <text>adenosine(34) in tRNA + H2O + H(+) = inosine(34) in tRNA + NH4(+)</text>
        <dbReference type="Rhea" id="RHEA:43168"/>
        <dbReference type="Rhea" id="RHEA-COMP:10373"/>
        <dbReference type="Rhea" id="RHEA-COMP:10374"/>
        <dbReference type="ChEBI" id="CHEBI:15377"/>
        <dbReference type="ChEBI" id="CHEBI:15378"/>
        <dbReference type="ChEBI" id="CHEBI:28938"/>
        <dbReference type="ChEBI" id="CHEBI:74411"/>
        <dbReference type="ChEBI" id="CHEBI:82852"/>
        <dbReference type="EC" id="3.5.4.33"/>
    </reaction>
</comment>
<feature type="domain" description="CMP/dCMP-type deaminase" evidence="9">
    <location>
        <begin position="10"/>
        <end position="120"/>
    </location>
</feature>
<dbReference type="InterPro" id="IPR002125">
    <property type="entry name" value="CMP_dCMP_dom"/>
</dbReference>
<comment type="cofactor">
    <cofactor evidence="8">
        <name>Zn(2+)</name>
        <dbReference type="ChEBI" id="CHEBI:29105"/>
    </cofactor>
    <text evidence="8">Binds 1 zinc ion per subunit.</text>
</comment>
<accession>A0ABN6JZ38</accession>
<keyword evidence="4 8" id="KW-0479">Metal-binding</keyword>
<comment type="similarity">
    <text evidence="1">Belongs to the cytidine and deoxycytidylate deaminase family. ADAT2 subfamily.</text>
</comment>
<dbReference type="HAMAP" id="MF_00972">
    <property type="entry name" value="tRNA_aden_deaminase"/>
    <property type="match status" value="1"/>
</dbReference>
<dbReference type="InterPro" id="IPR028883">
    <property type="entry name" value="tRNA_aden_deaminase"/>
</dbReference>
<dbReference type="InterPro" id="IPR058535">
    <property type="entry name" value="MafB19-deam"/>
</dbReference>
<evidence type="ECO:0000256" key="5">
    <source>
        <dbReference type="ARBA" id="ARBA00022801"/>
    </source>
</evidence>
<evidence type="ECO:0000259" key="9">
    <source>
        <dbReference type="PROSITE" id="PS51747"/>
    </source>
</evidence>
<dbReference type="EMBL" id="AP024987">
    <property type="protein sequence ID" value="BDA39709.1"/>
    <property type="molecule type" value="Genomic_DNA"/>
</dbReference>
<evidence type="ECO:0000256" key="7">
    <source>
        <dbReference type="ARBA" id="ARBA00048045"/>
    </source>
</evidence>
<keyword evidence="3 8" id="KW-0819">tRNA processing</keyword>
<feature type="active site" description="Proton donor" evidence="8">
    <location>
        <position position="64"/>
    </location>
</feature>
<feature type="binding site" evidence="8">
    <location>
        <position position="92"/>
    </location>
    <ligand>
        <name>Zn(2+)</name>
        <dbReference type="ChEBI" id="CHEBI:29105"/>
        <note>catalytic</note>
    </ligand>
</feature>
<keyword evidence="5 8" id="KW-0378">Hydrolase</keyword>
<dbReference type="PANTHER" id="PTHR11079:SF202">
    <property type="entry name" value="TRNA-SPECIFIC ADENOSINE DEAMINASE"/>
    <property type="match status" value="1"/>
</dbReference>
<dbReference type="InterPro" id="IPR016192">
    <property type="entry name" value="APOBEC/CMP_deaminase_Zn-bd"/>
</dbReference>
<dbReference type="NCBIfam" id="NF008113">
    <property type="entry name" value="PRK10860.1"/>
    <property type="match status" value="1"/>
</dbReference>
<dbReference type="EC" id="3.5.4.33" evidence="8"/>
<evidence type="ECO:0000256" key="4">
    <source>
        <dbReference type="ARBA" id="ARBA00022723"/>
    </source>
</evidence>
<evidence type="ECO:0000256" key="8">
    <source>
        <dbReference type="HAMAP-Rule" id="MF_00972"/>
    </source>
</evidence>
<keyword evidence="11" id="KW-1185">Reference proteome</keyword>
<comment type="function">
    <text evidence="8">Catalyzes the deamination of adenosine to inosine at the wobble position 34 of tRNA(Arg2).</text>
</comment>
<dbReference type="Proteomes" id="UP001319803">
    <property type="component" value="Chromosome"/>
</dbReference>
<keyword evidence="6 8" id="KW-0862">Zinc</keyword>
<evidence type="ECO:0000256" key="3">
    <source>
        <dbReference type="ARBA" id="ARBA00022694"/>
    </source>
</evidence>
<proteinExistence type="inferred from homology"/>
<sequence length="166" mass="18758">MKNNFENNYEIHRQWMRRALTLAEKAGNIEDVPVGAIITDNHGNLIAEGYNRKKQNNDPIGHAEILAIRQASQKLQSCYLDKCILYVTLEPCMMCTGAIIHSRIGLLVYGIDDPKAGTVRTILNLPDSDASNHRLPVLSGILKEECQKQLQNWFKTVRDKKTINGK</sequence>
<evidence type="ECO:0000256" key="6">
    <source>
        <dbReference type="ARBA" id="ARBA00022833"/>
    </source>
</evidence>
<organism evidence="10 11">
    <name type="scientific">cyanobacterium endosymbiont of Braarudosphaera bigelowii</name>
    <dbReference type="NCBI Taxonomy" id="1285375"/>
    <lineage>
        <taxon>Bacteria</taxon>
        <taxon>Bacillati</taxon>
        <taxon>Cyanobacteriota</taxon>
        <taxon>Cyanophyceae</taxon>
        <taxon>Oscillatoriophycideae</taxon>
        <taxon>Chroococcales</taxon>
        <taxon>Aphanothecaceae</taxon>
        <taxon>Candidatus Atelocyanobacterium</taxon>
        <taxon>Candidatus Atelocyanobacterium thalassae</taxon>
    </lineage>
</organism>
<evidence type="ECO:0000256" key="1">
    <source>
        <dbReference type="ARBA" id="ARBA00010669"/>
    </source>
</evidence>
<dbReference type="InterPro" id="IPR016193">
    <property type="entry name" value="Cytidine_deaminase-like"/>
</dbReference>
<evidence type="ECO:0000313" key="10">
    <source>
        <dbReference type="EMBL" id="BDA39709.1"/>
    </source>
</evidence>
<evidence type="ECO:0000256" key="2">
    <source>
        <dbReference type="ARBA" id="ARBA00011738"/>
    </source>
</evidence>
<dbReference type="PROSITE" id="PS51747">
    <property type="entry name" value="CYT_DCMP_DEAMINASES_2"/>
    <property type="match status" value="1"/>
</dbReference>
<dbReference type="PROSITE" id="PS00903">
    <property type="entry name" value="CYT_DCMP_DEAMINASES_1"/>
    <property type="match status" value="1"/>
</dbReference>
<dbReference type="CDD" id="cd01285">
    <property type="entry name" value="nucleoside_deaminase"/>
    <property type="match status" value="1"/>
</dbReference>
<gene>
    <name evidence="8" type="primary">tadA</name>
    <name evidence="10" type="ORF">CPARK_000054900</name>
</gene>
<dbReference type="PANTHER" id="PTHR11079">
    <property type="entry name" value="CYTOSINE DEAMINASE FAMILY MEMBER"/>
    <property type="match status" value="1"/>
</dbReference>
<protein>
    <recommendedName>
        <fullName evidence="8">tRNA-specific adenosine deaminase</fullName>
        <ecNumber evidence="8">3.5.4.33</ecNumber>
    </recommendedName>
</protein>
<feature type="binding site" evidence="8">
    <location>
        <position position="95"/>
    </location>
    <ligand>
        <name>Zn(2+)</name>
        <dbReference type="ChEBI" id="CHEBI:29105"/>
        <note>catalytic</note>
    </ligand>
</feature>
<reference evidence="10 11" key="1">
    <citation type="submission" date="2021-08" db="EMBL/GenBank/DDBJ databases">
        <title>Endosymbiont genome of Braarudosphaera bigelowii.</title>
        <authorList>
            <person name="Suzuki S."/>
            <person name="Ishida K."/>
        </authorList>
    </citation>
    <scope>NUCLEOTIDE SEQUENCE [LARGE SCALE GENOMIC DNA]</scope>
    <source>
        <strain evidence="10">CPSB-1</strain>
    </source>
</reference>